<accession>A0A7W9LPE2</accession>
<dbReference type="Gene3D" id="3.50.50.60">
    <property type="entry name" value="FAD/NAD(P)-binding domain"/>
    <property type="match status" value="1"/>
</dbReference>
<dbReference type="GO" id="GO:0051539">
    <property type="term" value="F:4 iron, 4 sulfur cluster binding"/>
    <property type="evidence" value="ECO:0007669"/>
    <property type="project" value="UniProtKB-KW"/>
</dbReference>
<dbReference type="PANTHER" id="PTHR43498:SF1">
    <property type="entry name" value="COB--COM HETERODISULFIDE REDUCTASE IRON-SULFUR SUBUNIT A"/>
    <property type="match status" value="1"/>
</dbReference>
<evidence type="ECO:0000256" key="2">
    <source>
        <dbReference type="ARBA" id="ARBA00022723"/>
    </source>
</evidence>
<comment type="caution">
    <text evidence="6">The sequence shown here is derived from an EMBL/GenBank/DDBJ whole genome shotgun (WGS) entry which is preliminary data.</text>
</comment>
<dbReference type="EMBL" id="JACHMM010000001">
    <property type="protein sequence ID" value="MBB5791112.1"/>
    <property type="molecule type" value="Genomic_DNA"/>
</dbReference>
<dbReference type="RefSeq" id="WP_184827621.1">
    <property type="nucleotide sequence ID" value="NZ_JACHMM010000001.1"/>
</dbReference>
<dbReference type="Proteomes" id="UP000542813">
    <property type="component" value="Unassembled WGS sequence"/>
</dbReference>
<evidence type="ECO:0008006" key="8">
    <source>
        <dbReference type="Google" id="ProtNLM"/>
    </source>
</evidence>
<organism evidence="6 7">
    <name type="scientific">Jiangella mangrovi</name>
    <dbReference type="NCBI Taxonomy" id="1524084"/>
    <lineage>
        <taxon>Bacteria</taxon>
        <taxon>Bacillati</taxon>
        <taxon>Actinomycetota</taxon>
        <taxon>Actinomycetes</taxon>
        <taxon>Jiangellales</taxon>
        <taxon>Jiangellaceae</taxon>
        <taxon>Jiangella</taxon>
    </lineage>
</organism>
<reference evidence="6 7" key="1">
    <citation type="submission" date="2020-08" db="EMBL/GenBank/DDBJ databases">
        <title>Sequencing the genomes of 1000 actinobacteria strains.</title>
        <authorList>
            <person name="Klenk H.-P."/>
        </authorList>
    </citation>
    <scope>NUCLEOTIDE SEQUENCE [LARGE SCALE GENOMIC DNA]</scope>
    <source>
        <strain evidence="6 7">DSM 102122</strain>
    </source>
</reference>
<proteinExistence type="predicted"/>
<dbReference type="PANTHER" id="PTHR43498">
    <property type="entry name" value="FERREDOXIN:COB-COM HETERODISULFIDE REDUCTASE SUBUNIT A"/>
    <property type="match status" value="1"/>
</dbReference>
<dbReference type="InterPro" id="IPR036188">
    <property type="entry name" value="FAD/NAD-bd_sf"/>
</dbReference>
<evidence type="ECO:0000256" key="1">
    <source>
        <dbReference type="ARBA" id="ARBA00022485"/>
    </source>
</evidence>
<gene>
    <name evidence="6" type="ORF">HD601_005687</name>
</gene>
<keyword evidence="2" id="KW-0479">Metal-binding</keyword>
<protein>
    <recommendedName>
        <fullName evidence="8">FAD-dependent oxidoreductase</fullName>
    </recommendedName>
</protein>
<dbReference type="Pfam" id="PF12831">
    <property type="entry name" value="FAD_oxidored"/>
    <property type="match status" value="1"/>
</dbReference>
<evidence type="ECO:0000256" key="5">
    <source>
        <dbReference type="ARBA" id="ARBA00023014"/>
    </source>
</evidence>
<dbReference type="InterPro" id="IPR039650">
    <property type="entry name" value="HdrA-like"/>
</dbReference>
<keyword evidence="7" id="KW-1185">Reference proteome</keyword>
<evidence type="ECO:0000313" key="6">
    <source>
        <dbReference type="EMBL" id="MBB5791112.1"/>
    </source>
</evidence>
<evidence type="ECO:0000256" key="4">
    <source>
        <dbReference type="ARBA" id="ARBA00023004"/>
    </source>
</evidence>
<keyword evidence="3" id="KW-0560">Oxidoreductase</keyword>
<dbReference type="GO" id="GO:0046872">
    <property type="term" value="F:metal ion binding"/>
    <property type="evidence" value="ECO:0007669"/>
    <property type="project" value="UniProtKB-KW"/>
</dbReference>
<dbReference type="GO" id="GO:0016491">
    <property type="term" value="F:oxidoreductase activity"/>
    <property type="evidence" value="ECO:0007669"/>
    <property type="project" value="UniProtKB-KW"/>
</dbReference>
<dbReference type="SUPFAM" id="SSF51905">
    <property type="entry name" value="FAD/NAD(P)-binding domain"/>
    <property type="match status" value="1"/>
</dbReference>
<sequence>MTTPDPAPHDSFDVVVYGGTLAGLMAAARAHRRGLRVCLLEPTGYLGGHIAGGLVMSDVPLEPSALRGLTDELFFGGIGAEYGSAEPVYDFEAKVAQRVSDRLAEASCARIERHVRLERGDVDVAGTTILGVRAGGEWIRGRFFIDASYQGDLMAFAGVPYTVGRESSATYGEPTAGFIPDRAFTVAGVHADGRYPLRGRPLSKPGDGDDKVQSYNFRCIVTQDPATRLPFPKPEGYDPGMYEIVRQVIELEKPATFFDVVQNQAVLPNGKIQTNNGLKTLSCDLPNESWEYPDATWRIRDDVVDRHVRWQQGLYHWLANDPAVPPHLRADAASWGLPADEFADSPYGAGWPHALYVREGRRMIGAYVLTEHDQNVPHDTKATSVCRWLYPRDCHGVQLYVDGDVLVCEGPITKIWIDPDNKVDQYQIPAEILFPAAGGVTNIAVPVCLSSSHIGYATTRLEPAFGMLGEACGELAALSIAHDRPVQDYDYAELAAHLTEYGSVL</sequence>
<evidence type="ECO:0000313" key="7">
    <source>
        <dbReference type="Proteomes" id="UP000542813"/>
    </source>
</evidence>
<keyword evidence="5" id="KW-0411">Iron-sulfur</keyword>
<keyword evidence="1" id="KW-0004">4Fe-4S</keyword>
<evidence type="ECO:0000256" key="3">
    <source>
        <dbReference type="ARBA" id="ARBA00023002"/>
    </source>
</evidence>
<dbReference type="AlphaFoldDB" id="A0A7W9LPE2"/>
<keyword evidence="4" id="KW-0408">Iron</keyword>
<name>A0A7W9LPE2_9ACTN</name>